<dbReference type="Gene3D" id="3.40.50.300">
    <property type="entry name" value="P-loop containing nucleotide triphosphate hydrolases"/>
    <property type="match status" value="1"/>
</dbReference>
<dbReference type="AlphaFoldDB" id="A0A9K3D9K5"/>
<dbReference type="PROSITE" id="PS51257">
    <property type="entry name" value="PROKAR_LIPOPROTEIN"/>
    <property type="match status" value="1"/>
</dbReference>
<dbReference type="InterPro" id="IPR027417">
    <property type="entry name" value="P-loop_NTPase"/>
</dbReference>
<comment type="caution">
    <text evidence="1">The sequence shown here is derived from an EMBL/GenBank/DDBJ whole genome shotgun (WGS) entry which is preliminary data.</text>
</comment>
<sequence length="91" mass="9759">MFRIASHVRALMAVPPLTVSIAGGQGCGKTSLYRYLLTAAQAKSPSQFSRLRPSTGVDVSAPFKLGPHSVILQDLPGSEDMRSTWASFIPQ</sequence>
<dbReference type="SUPFAM" id="SSF52540">
    <property type="entry name" value="P-loop containing nucleoside triphosphate hydrolases"/>
    <property type="match status" value="1"/>
</dbReference>
<dbReference type="Proteomes" id="UP000265618">
    <property type="component" value="Unassembled WGS sequence"/>
</dbReference>
<reference evidence="1 2" key="1">
    <citation type="journal article" date="2018" name="PLoS ONE">
        <title>The draft genome of Kipferlia bialata reveals reductive genome evolution in fornicate parasites.</title>
        <authorList>
            <person name="Tanifuji G."/>
            <person name="Takabayashi S."/>
            <person name="Kume K."/>
            <person name="Takagi M."/>
            <person name="Nakayama T."/>
            <person name="Kamikawa R."/>
            <person name="Inagaki Y."/>
            <person name="Hashimoto T."/>
        </authorList>
    </citation>
    <scope>NUCLEOTIDE SEQUENCE [LARGE SCALE GENOMIC DNA]</scope>
    <source>
        <strain evidence="1">NY0173</strain>
    </source>
</reference>
<keyword evidence="2" id="KW-1185">Reference proteome</keyword>
<evidence type="ECO:0000313" key="1">
    <source>
        <dbReference type="EMBL" id="GIQ90636.1"/>
    </source>
</evidence>
<accession>A0A9K3D9K5</accession>
<gene>
    <name evidence="1" type="ORF">KIPB_013502</name>
</gene>
<keyword evidence="1" id="KW-0675">Receptor</keyword>
<proteinExistence type="predicted"/>
<organism evidence="1 2">
    <name type="scientific">Kipferlia bialata</name>
    <dbReference type="NCBI Taxonomy" id="797122"/>
    <lineage>
        <taxon>Eukaryota</taxon>
        <taxon>Metamonada</taxon>
        <taxon>Carpediemonas-like organisms</taxon>
        <taxon>Kipferlia</taxon>
    </lineage>
</organism>
<protein>
    <submittedName>
        <fullName evidence="1">Signal recognition particle receptor, beta subunit</fullName>
    </submittedName>
</protein>
<name>A0A9K3D9K5_9EUKA</name>
<feature type="non-terminal residue" evidence="1">
    <location>
        <position position="91"/>
    </location>
</feature>
<dbReference type="EMBL" id="BDIP01006450">
    <property type="protein sequence ID" value="GIQ90636.1"/>
    <property type="molecule type" value="Genomic_DNA"/>
</dbReference>
<evidence type="ECO:0000313" key="2">
    <source>
        <dbReference type="Proteomes" id="UP000265618"/>
    </source>
</evidence>